<reference evidence="4 5" key="1">
    <citation type="journal article" date="2013" name="BMC Genomics">
        <title>The genome and transcriptome of the pine saprophyte Ophiostoma piceae, and a comparison with the bark beetle-associated pine pathogen Grosmannia clavigera.</title>
        <authorList>
            <person name="Haridas S."/>
            <person name="Wang Y."/>
            <person name="Lim L."/>
            <person name="Massoumi Alamouti S."/>
            <person name="Jackman S."/>
            <person name="Docking R."/>
            <person name="Robertson G."/>
            <person name="Birol I."/>
            <person name="Bohlmann J."/>
            <person name="Breuil C."/>
        </authorList>
    </citation>
    <scope>NUCLEOTIDE SEQUENCE [LARGE SCALE GENOMIC DNA]</scope>
    <source>
        <strain evidence="4 5">UAMH 11346</strain>
    </source>
</reference>
<evidence type="ECO:0000313" key="4">
    <source>
        <dbReference type="EMBL" id="EPE07502.1"/>
    </source>
</evidence>
<feature type="domain" description="C2H2-type" evidence="3">
    <location>
        <begin position="624"/>
        <end position="660"/>
    </location>
</feature>
<keyword evidence="5" id="KW-1185">Reference proteome</keyword>
<dbReference type="OMA" id="YPFIAHP"/>
<feature type="compositionally biased region" description="Polar residues" evidence="2">
    <location>
        <begin position="519"/>
        <end position="536"/>
    </location>
</feature>
<proteinExistence type="predicted"/>
<evidence type="ECO:0000259" key="3">
    <source>
        <dbReference type="PROSITE" id="PS50157"/>
    </source>
</evidence>
<sequence length="707" mass="76843">MLADHRLPTPLFDRNFDQKLDSPDKHQALPQQRFDASLSPRFNTDDVLYPGISPASSPGSVLSSAFYNVADADLDLDFIPEDLDLSMLAGNDLMMQQSDQWLPHSSNLNSARPIGQAGKFAHNRDSSISSLGSVDPASPFSQNTSNPHIVLNDSLGSDGFHNMSSFYDDQQSYPMTKQASSGTNDSFYSQPGAFATGDTLPIANHTYGSLMATTRQRVAVAGSNNDRGLHPPSDLSMNGSNRSQPVSVASSIASNSPATPLLDHAEDEARRRNGENQTDAPLFDTKADVVNAEDLFMLDGSEVGGLDTDDECSRFFNTVFPATHSSNKFDRSMADVYGEDMYSSSSFNMPTSAPMTQQDVFAHRMGQPASQQFSASAHHSPAPTGPSRDRSPLAQPHGHDFGASPANSSLRFSTVQAQQHHLARSQGSSTPQTISPKDAVLDYREHDTEADGANYSLFPQGTQNHFAAHQMNKPMTHMGQSYSDMAGAVVTSAPTAFGGYMAAQMGSSLQQLQNYPFVPQQQTAQRSSAPTTSMNTRPVVPIPRTVASLASLSEPVPGSQRPGIVTNDGGTYTCTYHGCTQRFESPAMLQKHKREGHRQMHALTTARRPDVSTVGPLNTQAGPHKCERINPSTGKPCNTIFSRPYDLTRHEDTIHNARKQKVRCNLCTEEKTFSRADALTRHFRVCHPEVEFTGKHRKRGGGGAHVN</sequence>
<organism evidence="4 5">
    <name type="scientific">Ophiostoma piceae (strain UAMH 11346)</name>
    <name type="common">Sap stain fungus</name>
    <dbReference type="NCBI Taxonomy" id="1262450"/>
    <lineage>
        <taxon>Eukaryota</taxon>
        <taxon>Fungi</taxon>
        <taxon>Dikarya</taxon>
        <taxon>Ascomycota</taxon>
        <taxon>Pezizomycotina</taxon>
        <taxon>Sordariomycetes</taxon>
        <taxon>Sordariomycetidae</taxon>
        <taxon>Ophiostomatales</taxon>
        <taxon>Ophiostomataceae</taxon>
        <taxon>Ophiostoma</taxon>
    </lineage>
</organism>
<dbReference type="InterPro" id="IPR051061">
    <property type="entry name" value="Zinc_finger_trans_reg"/>
</dbReference>
<feature type="compositionally biased region" description="Polar residues" evidence="2">
    <location>
        <begin position="405"/>
        <end position="435"/>
    </location>
</feature>
<feature type="compositionally biased region" description="Polar residues" evidence="2">
    <location>
        <begin position="235"/>
        <end position="258"/>
    </location>
</feature>
<dbReference type="GO" id="GO:0000502">
    <property type="term" value="C:proteasome complex"/>
    <property type="evidence" value="ECO:0007669"/>
    <property type="project" value="UniProtKB-KW"/>
</dbReference>
<feature type="region of interest" description="Disordered" evidence="2">
    <location>
        <begin position="223"/>
        <end position="261"/>
    </location>
</feature>
<protein>
    <submittedName>
        <fullName evidence="4">26s proteasome regulatory subunit-like protein</fullName>
    </submittedName>
</protein>
<evidence type="ECO:0000313" key="5">
    <source>
        <dbReference type="Proteomes" id="UP000016923"/>
    </source>
</evidence>
<dbReference type="GO" id="GO:0006357">
    <property type="term" value="P:regulation of transcription by RNA polymerase II"/>
    <property type="evidence" value="ECO:0007669"/>
    <property type="project" value="TreeGrafter"/>
</dbReference>
<feature type="region of interest" description="Disordered" evidence="2">
    <location>
        <begin position="1"/>
        <end position="27"/>
    </location>
</feature>
<dbReference type="GO" id="GO:0008270">
    <property type="term" value="F:zinc ion binding"/>
    <property type="evidence" value="ECO:0007669"/>
    <property type="project" value="UniProtKB-KW"/>
</dbReference>
<feature type="region of interest" description="Disordered" evidence="2">
    <location>
        <begin position="519"/>
        <end position="538"/>
    </location>
</feature>
<dbReference type="STRING" id="1262450.S3C3X8"/>
<accession>S3C3X8</accession>
<feature type="compositionally biased region" description="Basic and acidic residues" evidence="2">
    <location>
        <begin position="14"/>
        <end position="27"/>
    </location>
</feature>
<dbReference type="PROSITE" id="PS00028">
    <property type="entry name" value="ZINC_FINGER_C2H2_1"/>
    <property type="match status" value="1"/>
</dbReference>
<keyword evidence="1" id="KW-0863">Zinc-finger</keyword>
<keyword evidence="1" id="KW-0479">Metal-binding</keyword>
<feature type="compositionally biased region" description="Low complexity" evidence="2">
    <location>
        <begin position="367"/>
        <end position="382"/>
    </location>
</feature>
<dbReference type="HOGENOM" id="CLU_013400_1_0_1"/>
<dbReference type="Proteomes" id="UP000016923">
    <property type="component" value="Unassembled WGS sequence"/>
</dbReference>
<keyword evidence="4" id="KW-0647">Proteasome</keyword>
<dbReference type="eggNOG" id="ENOG502RBAK">
    <property type="taxonomic scope" value="Eukaryota"/>
</dbReference>
<dbReference type="AlphaFoldDB" id="S3C3X8"/>
<keyword evidence="1" id="KW-0862">Zinc</keyword>
<dbReference type="PANTHER" id="PTHR46179">
    <property type="entry name" value="ZINC FINGER PROTEIN"/>
    <property type="match status" value="1"/>
</dbReference>
<feature type="region of interest" description="Disordered" evidence="2">
    <location>
        <begin position="365"/>
        <end position="435"/>
    </location>
</feature>
<dbReference type="Gene3D" id="3.30.160.60">
    <property type="entry name" value="Classic Zinc Finger"/>
    <property type="match status" value="1"/>
</dbReference>
<dbReference type="InterPro" id="IPR013087">
    <property type="entry name" value="Znf_C2H2_type"/>
</dbReference>
<evidence type="ECO:0000256" key="2">
    <source>
        <dbReference type="SAM" id="MobiDB-lite"/>
    </source>
</evidence>
<dbReference type="EMBL" id="KE148151">
    <property type="protein sequence ID" value="EPE07502.1"/>
    <property type="molecule type" value="Genomic_DNA"/>
</dbReference>
<dbReference type="GO" id="GO:0005634">
    <property type="term" value="C:nucleus"/>
    <property type="evidence" value="ECO:0007669"/>
    <property type="project" value="TreeGrafter"/>
</dbReference>
<evidence type="ECO:0000256" key="1">
    <source>
        <dbReference type="PROSITE-ProRule" id="PRU00042"/>
    </source>
</evidence>
<dbReference type="PROSITE" id="PS50157">
    <property type="entry name" value="ZINC_FINGER_C2H2_2"/>
    <property type="match status" value="2"/>
</dbReference>
<gene>
    <name evidence="4" type="ORF">F503_08153</name>
</gene>
<feature type="domain" description="C2H2-type" evidence="3">
    <location>
        <begin position="572"/>
        <end position="602"/>
    </location>
</feature>
<dbReference type="SMART" id="SM00355">
    <property type="entry name" value="ZnF_C2H2"/>
    <property type="match status" value="3"/>
</dbReference>
<dbReference type="VEuPathDB" id="FungiDB:F503_08153"/>
<feature type="region of interest" description="Disordered" evidence="2">
    <location>
        <begin position="610"/>
        <end position="631"/>
    </location>
</feature>
<dbReference type="OrthoDB" id="7295497at2759"/>
<name>S3C3X8_OPHP1</name>
<dbReference type="PANTHER" id="PTHR46179:SF19">
    <property type="entry name" value="C2H2 FINGER DOMAIN TRANSCRIPTION FACTOR (EUROFUNG)-RELATED"/>
    <property type="match status" value="1"/>
</dbReference>